<accession>A0A9J6E7M9</accession>
<protein>
    <recommendedName>
        <fullName evidence="4">Metalloprotease</fullName>
    </recommendedName>
</protein>
<evidence type="ECO:0008006" key="4">
    <source>
        <dbReference type="Google" id="ProtNLM"/>
    </source>
</evidence>
<reference evidence="2" key="1">
    <citation type="journal article" date="2020" name="Cell">
        <title>Large-Scale Comparative Analyses of Tick Genomes Elucidate Their Genetic Diversity and Vector Capacities.</title>
        <authorList>
            <consortium name="Tick Genome and Microbiome Consortium (TIGMIC)"/>
            <person name="Jia N."/>
            <person name="Wang J."/>
            <person name="Shi W."/>
            <person name="Du L."/>
            <person name="Sun Y."/>
            <person name="Zhan W."/>
            <person name="Jiang J.F."/>
            <person name="Wang Q."/>
            <person name="Zhang B."/>
            <person name="Ji P."/>
            <person name="Bell-Sakyi L."/>
            <person name="Cui X.M."/>
            <person name="Yuan T.T."/>
            <person name="Jiang B.G."/>
            <person name="Yang W.F."/>
            <person name="Lam T.T."/>
            <person name="Chang Q.C."/>
            <person name="Ding S.J."/>
            <person name="Wang X.J."/>
            <person name="Zhu J.G."/>
            <person name="Ruan X.D."/>
            <person name="Zhao L."/>
            <person name="Wei J.T."/>
            <person name="Ye R.Z."/>
            <person name="Que T.C."/>
            <person name="Du C.H."/>
            <person name="Zhou Y.H."/>
            <person name="Cheng J.X."/>
            <person name="Dai P.F."/>
            <person name="Guo W.B."/>
            <person name="Han X.H."/>
            <person name="Huang E.J."/>
            <person name="Li L.F."/>
            <person name="Wei W."/>
            <person name="Gao Y.C."/>
            <person name="Liu J.Z."/>
            <person name="Shao H.Z."/>
            <person name="Wang X."/>
            <person name="Wang C.C."/>
            <person name="Yang T.C."/>
            <person name="Huo Q.B."/>
            <person name="Li W."/>
            <person name="Chen H.Y."/>
            <person name="Chen S.E."/>
            <person name="Zhou L.G."/>
            <person name="Ni X.B."/>
            <person name="Tian J.H."/>
            <person name="Sheng Y."/>
            <person name="Liu T."/>
            <person name="Pan Y.S."/>
            <person name="Xia L.Y."/>
            <person name="Li J."/>
            <person name="Zhao F."/>
            <person name="Cao W.C."/>
        </authorList>
    </citation>
    <scope>NUCLEOTIDE SEQUENCE</scope>
    <source>
        <strain evidence="2">Rmic-2018</strain>
    </source>
</reference>
<dbReference type="SUPFAM" id="SSF55486">
    <property type="entry name" value="Metalloproteases ('zincins'), catalytic domain"/>
    <property type="match status" value="1"/>
</dbReference>
<gene>
    <name evidence="2" type="ORF">HPB51_006714</name>
</gene>
<dbReference type="GO" id="GO:0008237">
    <property type="term" value="F:metallopeptidase activity"/>
    <property type="evidence" value="ECO:0007669"/>
    <property type="project" value="InterPro"/>
</dbReference>
<dbReference type="InterPro" id="IPR024079">
    <property type="entry name" value="MetalloPept_cat_dom_sf"/>
</dbReference>
<name>A0A9J6E7M9_RHIMP</name>
<keyword evidence="3" id="KW-1185">Reference proteome</keyword>
<comment type="caution">
    <text evidence="2">The sequence shown here is derived from an EMBL/GenBank/DDBJ whole genome shotgun (WGS) entry which is preliminary data.</text>
</comment>
<dbReference type="AlphaFoldDB" id="A0A9J6E7M9"/>
<evidence type="ECO:0000256" key="1">
    <source>
        <dbReference type="SAM" id="MobiDB-lite"/>
    </source>
</evidence>
<dbReference type="EMBL" id="JABSTU010000005">
    <property type="protein sequence ID" value="KAH8030282.1"/>
    <property type="molecule type" value="Genomic_DNA"/>
</dbReference>
<evidence type="ECO:0000313" key="3">
    <source>
        <dbReference type="Proteomes" id="UP000821866"/>
    </source>
</evidence>
<dbReference type="VEuPathDB" id="VectorBase:LOC119165166"/>
<reference evidence="2" key="2">
    <citation type="submission" date="2021-09" db="EMBL/GenBank/DDBJ databases">
        <authorList>
            <person name="Jia N."/>
            <person name="Wang J."/>
            <person name="Shi W."/>
            <person name="Du L."/>
            <person name="Sun Y."/>
            <person name="Zhan W."/>
            <person name="Jiang J."/>
            <person name="Wang Q."/>
            <person name="Zhang B."/>
            <person name="Ji P."/>
            <person name="Sakyi L.B."/>
            <person name="Cui X."/>
            <person name="Yuan T."/>
            <person name="Jiang B."/>
            <person name="Yang W."/>
            <person name="Lam T.T.-Y."/>
            <person name="Chang Q."/>
            <person name="Ding S."/>
            <person name="Wang X."/>
            <person name="Zhu J."/>
            <person name="Ruan X."/>
            <person name="Zhao L."/>
            <person name="Wei J."/>
            <person name="Que T."/>
            <person name="Du C."/>
            <person name="Cheng J."/>
            <person name="Dai P."/>
            <person name="Han X."/>
            <person name="Huang E."/>
            <person name="Gao Y."/>
            <person name="Liu J."/>
            <person name="Shao H."/>
            <person name="Ye R."/>
            <person name="Li L."/>
            <person name="Wei W."/>
            <person name="Wang X."/>
            <person name="Wang C."/>
            <person name="Huo Q."/>
            <person name="Li W."/>
            <person name="Guo W."/>
            <person name="Chen H."/>
            <person name="Chen S."/>
            <person name="Zhou L."/>
            <person name="Zhou L."/>
            <person name="Ni X."/>
            <person name="Tian J."/>
            <person name="Zhou Y."/>
            <person name="Sheng Y."/>
            <person name="Liu T."/>
            <person name="Pan Y."/>
            <person name="Xia L."/>
            <person name="Li J."/>
            <person name="Zhao F."/>
            <person name="Cao W."/>
        </authorList>
    </citation>
    <scope>NUCLEOTIDE SEQUENCE</scope>
    <source>
        <strain evidence="2">Rmic-2018</strain>
        <tissue evidence="2">Larvae</tissue>
    </source>
</reference>
<proteinExistence type="predicted"/>
<feature type="region of interest" description="Disordered" evidence="1">
    <location>
        <begin position="279"/>
        <end position="298"/>
    </location>
</feature>
<organism evidence="2 3">
    <name type="scientific">Rhipicephalus microplus</name>
    <name type="common">Cattle tick</name>
    <name type="synonym">Boophilus microplus</name>
    <dbReference type="NCBI Taxonomy" id="6941"/>
    <lineage>
        <taxon>Eukaryota</taxon>
        <taxon>Metazoa</taxon>
        <taxon>Ecdysozoa</taxon>
        <taxon>Arthropoda</taxon>
        <taxon>Chelicerata</taxon>
        <taxon>Arachnida</taxon>
        <taxon>Acari</taxon>
        <taxon>Parasitiformes</taxon>
        <taxon>Ixodida</taxon>
        <taxon>Ixodoidea</taxon>
        <taxon>Ixodidae</taxon>
        <taxon>Rhipicephalinae</taxon>
        <taxon>Rhipicephalus</taxon>
        <taxon>Boophilus</taxon>
    </lineage>
</organism>
<dbReference type="VEuPathDB" id="VectorBase:LOC119165167"/>
<sequence>MPQPRLVYPRLLEERSADGRMVLHLHDQLTLNLRKASVAARNFRVLEHEDGHEVTHFEGVVGPHHRIEPMLSMERSEEGLIPHMIHEIEKKEMFDIEKAIPEKDALTLNERSSGTEIVPAEVTIELFIVSDIMHFGHFQTSVELISYLCIHVNSVNMRYADTSGPKVKFLLVGCERDHFSTYRNGTGKELESQSTLEMFQVYAYGKRYEYGHPDFVFLITGYDAYALETDGTKNMNVLGLGYVGGLCTKFFVALGEDVAGTYSGMHTLTHEGGHVIATTKAGLPTPTGGTCSRRKNGDAPARQLTLNLRKASVAARNFRVLEHEDGREVTRFFDGRDLDRNLHEDEKQFATVHVTRTDNGIEVEGVVGPHHRIEPMRTMERSENGLIPHMIHEIEKKELVDIEKAIPVKGK</sequence>
<dbReference type="Proteomes" id="UP000821866">
    <property type="component" value="Chromosome 3"/>
</dbReference>
<dbReference type="Gene3D" id="3.40.390.10">
    <property type="entry name" value="Collagenase (Catalytic Domain)"/>
    <property type="match status" value="1"/>
</dbReference>
<evidence type="ECO:0000313" key="2">
    <source>
        <dbReference type="EMBL" id="KAH8030282.1"/>
    </source>
</evidence>